<dbReference type="AlphaFoldDB" id="A0A381SHW8"/>
<gene>
    <name evidence="1" type="ORF">METZ01_LOCUS55775</name>
</gene>
<sequence>MKYGRFLLLLLVAFIILLISGITLKIFLVQQPFLAEDVPEWKVQELTPYKWELRSVDDPERSTTAWITRPEKMQCDTLIIVGGVEEGEKLLSGGGKWKYTGNTILMKQPVHSFLLRHYWKNWDLLDWWQIPEKIREETRHTLGALDALLNYVKGAKPEDTRFTDKVVMAGGSVGAPFPVILGSFAPEKVDGLMVIYGFTNFQRVIQPLLFNQGLIHYKLTDNSTDFSTKVKITGIRMLTDFFSFLLANMLKYGEMETYLPNISGTPIHFIN</sequence>
<protein>
    <submittedName>
        <fullName evidence="1">Uncharacterized protein</fullName>
    </submittedName>
</protein>
<dbReference type="EMBL" id="UINC01003056">
    <property type="protein sequence ID" value="SVA02921.1"/>
    <property type="molecule type" value="Genomic_DNA"/>
</dbReference>
<evidence type="ECO:0000313" key="1">
    <source>
        <dbReference type="EMBL" id="SVA02921.1"/>
    </source>
</evidence>
<accession>A0A381SHW8</accession>
<name>A0A381SHW8_9ZZZZ</name>
<feature type="non-terminal residue" evidence="1">
    <location>
        <position position="271"/>
    </location>
</feature>
<proteinExistence type="predicted"/>
<dbReference type="InterPro" id="IPR029058">
    <property type="entry name" value="AB_hydrolase_fold"/>
</dbReference>
<dbReference type="SUPFAM" id="SSF53474">
    <property type="entry name" value="alpha/beta-Hydrolases"/>
    <property type="match status" value="1"/>
</dbReference>
<organism evidence="1">
    <name type="scientific">marine metagenome</name>
    <dbReference type="NCBI Taxonomy" id="408172"/>
    <lineage>
        <taxon>unclassified sequences</taxon>
        <taxon>metagenomes</taxon>
        <taxon>ecological metagenomes</taxon>
    </lineage>
</organism>
<reference evidence="1" key="1">
    <citation type="submission" date="2018-05" db="EMBL/GenBank/DDBJ databases">
        <authorList>
            <person name="Lanie J.A."/>
            <person name="Ng W.-L."/>
            <person name="Kazmierczak K.M."/>
            <person name="Andrzejewski T.M."/>
            <person name="Davidsen T.M."/>
            <person name="Wayne K.J."/>
            <person name="Tettelin H."/>
            <person name="Glass J.I."/>
            <person name="Rusch D."/>
            <person name="Podicherti R."/>
            <person name="Tsui H.-C.T."/>
            <person name="Winkler M.E."/>
        </authorList>
    </citation>
    <scope>NUCLEOTIDE SEQUENCE</scope>
</reference>